<dbReference type="Proteomes" id="UP000228641">
    <property type="component" value="Unassembled WGS sequence"/>
</dbReference>
<dbReference type="AlphaFoldDB" id="A0A2M8M7G8"/>
<sequence>MKYKTTYTLLLFSVIVIGWTLLSKGKCAMEHTDHKVKDNTVLRSDSPDLICDEDSLYPTVTIGKNEDRSVYTFYYKRNKLYRKTNCTREILSVLLTKNDNGDIVELYSILFGTLSEDGQSIFIVIDTGNCGRGGAFDGQELYKINIQTLQSKCLVEANEISIYAKGFRVRKLSLKREGDCTANDEYAESFIYYNMNGEKLSK</sequence>
<comment type="caution">
    <text evidence="1">The sequence shown here is derived from an EMBL/GenBank/DDBJ whole genome shotgun (WGS) entry which is preliminary data.</text>
</comment>
<name>A0A2M8M7G8_PREIN</name>
<protein>
    <submittedName>
        <fullName evidence="1">Uncharacterized protein</fullName>
    </submittedName>
</protein>
<dbReference type="EMBL" id="PGGD01000001">
    <property type="protein sequence ID" value="PJF00148.1"/>
    <property type="molecule type" value="Genomic_DNA"/>
</dbReference>
<proteinExistence type="predicted"/>
<accession>A0A2M8M7G8</accession>
<gene>
    <name evidence="1" type="ORF">CUB97_02010</name>
</gene>
<evidence type="ECO:0000313" key="2">
    <source>
        <dbReference type="Proteomes" id="UP000228641"/>
    </source>
</evidence>
<reference evidence="1 2" key="1">
    <citation type="submission" date="2017-11" db="EMBL/GenBank/DDBJ databases">
        <title>Genome sequencing of Prevotella intermedia KCOM 1779.</title>
        <authorList>
            <person name="Kook J.-K."/>
            <person name="Park S.-N."/>
            <person name="Lim Y.K."/>
        </authorList>
    </citation>
    <scope>NUCLEOTIDE SEQUENCE [LARGE SCALE GENOMIC DNA]</scope>
    <source>
        <strain evidence="1 2">KCOM 1779</strain>
    </source>
</reference>
<organism evidence="1 2">
    <name type="scientific">Prevotella intermedia</name>
    <dbReference type="NCBI Taxonomy" id="28131"/>
    <lineage>
        <taxon>Bacteria</taxon>
        <taxon>Pseudomonadati</taxon>
        <taxon>Bacteroidota</taxon>
        <taxon>Bacteroidia</taxon>
        <taxon>Bacteroidales</taxon>
        <taxon>Prevotellaceae</taxon>
        <taxon>Prevotella</taxon>
    </lineage>
</organism>
<evidence type="ECO:0000313" key="1">
    <source>
        <dbReference type="EMBL" id="PJF00148.1"/>
    </source>
</evidence>